<dbReference type="KEGG" id="nth:Nther_1180"/>
<comment type="function">
    <text evidence="3">Probably acts as a heme chaperone, transferring heme to an unknown acceptor. Binds one molecule of heme per monomer, possibly covalently. Binds 1 [4Fe-4S] cluster. The cluster is coordinated with 3 cysteines and an exchangeable S-adenosyl-L-methionine.</text>
</comment>
<comment type="subcellular location">
    <subcellularLocation>
        <location evidence="3">Cytoplasm</location>
    </subcellularLocation>
</comment>
<keyword evidence="3" id="KW-0349">Heme</keyword>
<dbReference type="SFLD" id="SFLDG01082">
    <property type="entry name" value="B12-binding_domain_containing"/>
    <property type="match status" value="1"/>
</dbReference>
<proteinExistence type="inferred from homology"/>
<dbReference type="PROSITE" id="PS51918">
    <property type="entry name" value="RADICAL_SAM"/>
    <property type="match status" value="1"/>
</dbReference>
<keyword evidence="3" id="KW-0004">4Fe-4S</keyword>
<keyword evidence="3" id="KW-0143">Chaperone</keyword>
<dbReference type="NCBIfam" id="TIGR00539">
    <property type="entry name" value="hemN_rel"/>
    <property type="match status" value="1"/>
</dbReference>
<keyword evidence="3" id="KW-0479">Metal-binding</keyword>
<evidence type="ECO:0000259" key="4">
    <source>
        <dbReference type="PROSITE" id="PS51918"/>
    </source>
</evidence>
<dbReference type="GO" id="GO:0046872">
    <property type="term" value="F:metal ion binding"/>
    <property type="evidence" value="ECO:0007669"/>
    <property type="project" value="UniProtKB-UniRule"/>
</dbReference>
<dbReference type="InterPro" id="IPR010723">
    <property type="entry name" value="HemN_C"/>
</dbReference>
<dbReference type="InterPro" id="IPR058240">
    <property type="entry name" value="rSAM_sf"/>
</dbReference>
<dbReference type="InterPro" id="IPR023404">
    <property type="entry name" value="rSAM_horseshoe"/>
</dbReference>
<gene>
    <name evidence="5" type="ordered locus">Nther_1180</name>
</gene>
<feature type="domain" description="Radical SAM core" evidence="4">
    <location>
        <begin position="3"/>
        <end position="249"/>
    </location>
</feature>
<dbReference type="RefSeq" id="WP_012447638.1">
    <property type="nucleotide sequence ID" value="NC_010718.1"/>
</dbReference>
<dbReference type="InParanoid" id="B2A1M6"/>
<dbReference type="GO" id="GO:0051539">
    <property type="term" value="F:4 iron, 4 sulfur cluster binding"/>
    <property type="evidence" value="ECO:0007669"/>
    <property type="project" value="UniProtKB-UniRule"/>
</dbReference>
<evidence type="ECO:0000313" key="5">
    <source>
        <dbReference type="EMBL" id="ACB84763.1"/>
    </source>
</evidence>
<evidence type="ECO:0000256" key="2">
    <source>
        <dbReference type="ARBA" id="ARBA00017228"/>
    </source>
</evidence>
<dbReference type="OrthoDB" id="9808022at2"/>
<dbReference type="Proteomes" id="UP000001683">
    <property type="component" value="Chromosome"/>
</dbReference>
<keyword evidence="6" id="KW-1185">Reference proteome</keyword>
<evidence type="ECO:0000256" key="3">
    <source>
        <dbReference type="RuleBase" id="RU364116"/>
    </source>
</evidence>
<dbReference type="InterPro" id="IPR007197">
    <property type="entry name" value="rSAM"/>
</dbReference>
<dbReference type="AlphaFoldDB" id="B2A1M6"/>
<dbReference type="GO" id="GO:0005737">
    <property type="term" value="C:cytoplasm"/>
    <property type="evidence" value="ECO:0007669"/>
    <property type="project" value="UniProtKB-SubCell"/>
</dbReference>
<dbReference type="STRING" id="457570.Nther_1180"/>
<evidence type="ECO:0000256" key="1">
    <source>
        <dbReference type="ARBA" id="ARBA00006100"/>
    </source>
</evidence>
<dbReference type="GO" id="GO:0004109">
    <property type="term" value="F:coproporphyrinogen oxidase activity"/>
    <property type="evidence" value="ECO:0007669"/>
    <property type="project" value="InterPro"/>
</dbReference>
<dbReference type="SFLD" id="SFLDF00288">
    <property type="entry name" value="HemN-like__clustered_with_nucl"/>
    <property type="match status" value="1"/>
</dbReference>
<keyword evidence="3" id="KW-0411">Iron-sulfur</keyword>
<dbReference type="Pfam" id="PF06969">
    <property type="entry name" value="HemN_C"/>
    <property type="match status" value="1"/>
</dbReference>
<organism evidence="5 6">
    <name type="scientific">Natranaerobius thermophilus (strain ATCC BAA-1301 / DSM 18059 / JW/NM-WN-LF)</name>
    <dbReference type="NCBI Taxonomy" id="457570"/>
    <lineage>
        <taxon>Bacteria</taxon>
        <taxon>Bacillati</taxon>
        <taxon>Bacillota</taxon>
        <taxon>Clostridia</taxon>
        <taxon>Natranaerobiales</taxon>
        <taxon>Natranaerobiaceae</taxon>
        <taxon>Natranaerobius</taxon>
    </lineage>
</organism>
<sequence length="401" mass="46571">MINKTDYKKGLYIHVPFCLSKCKYCDFNSRELQSQDEITNYLKTIKKQTKTFYRKLGLNQESWDSIYIGGGTPSCLTEEALHDLLSFYIENSNTSFDNDGQSREITVEVNPNSITSEKATILASKVNRISIGLQSTHSKYLKRLGRIHTWNDFIRAYELLVSKGIDNINVDLIYGIPGQRLEDLEQDLDLLTNLTPFPPKHISLYNLTIEEGTPLMEEYQTGELPILDEQSEVSMYNMAREILQDRGYKHYELSNFSKEGYQCRHNLIYWLRHNYLGLGPGAHSLWNSKRFYCTESITDYLKASQDQDLDERTLIQDCWDVSREEALSERIFLGLRLLSGVDLEEISQEFQLDVEKKFAKQIKKLIDQGFLTKTGSVIKLTEKAYMLSNYVFMEFLPHLDK</sequence>
<dbReference type="HOGENOM" id="CLU_027579_1_1_9"/>
<comment type="similarity">
    <text evidence="1">Belongs to the anaerobic coproporphyrinogen-III oxidase family. HemW subfamily.</text>
</comment>
<dbReference type="eggNOG" id="COG0635">
    <property type="taxonomic scope" value="Bacteria"/>
</dbReference>
<dbReference type="FunCoup" id="B2A1M6">
    <property type="interactions" value="379"/>
</dbReference>
<dbReference type="SFLD" id="SFLDG01065">
    <property type="entry name" value="anaerobic_coproporphyrinogen-I"/>
    <property type="match status" value="1"/>
</dbReference>
<accession>B2A1M6</accession>
<keyword evidence="5" id="KW-0560">Oxidoreductase</keyword>
<evidence type="ECO:0000313" key="6">
    <source>
        <dbReference type="Proteomes" id="UP000001683"/>
    </source>
</evidence>
<dbReference type="InterPro" id="IPR006638">
    <property type="entry name" value="Elp3/MiaA/NifB-like_rSAM"/>
</dbReference>
<dbReference type="PANTHER" id="PTHR13932">
    <property type="entry name" value="COPROPORPHYRINIGEN III OXIDASE"/>
    <property type="match status" value="1"/>
</dbReference>
<dbReference type="InterPro" id="IPR004559">
    <property type="entry name" value="HemW-like"/>
</dbReference>
<dbReference type="GO" id="GO:0006779">
    <property type="term" value="P:porphyrin-containing compound biosynthetic process"/>
    <property type="evidence" value="ECO:0007669"/>
    <property type="project" value="InterPro"/>
</dbReference>
<reference evidence="5 6" key="1">
    <citation type="submission" date="2008-04" db="EMBL/GenBank/DDBJ databases">
        <title>Complete sequence of chromosome of Natranaerobius thermophilus JW/NM-WN-LF.</title>
        <authorList>
            <consortium name="US DOE Joint Genome Institute"/>
            <person name="Copeland A."/>
            <person name="Lucas S."/>
            <person name="Lapidus A."/>
            <person name="Glavina del Rio T."/>
            <person name="Dalin E."/>
            <person name="Tice H."/>
            <person name="Bruce D."/>
            <person name="Goodwin L."/>
            <person name="Pitluck S."/>
            <person name="Chertkov O."/>
            <person name="Brettin T."/>
            <person name="Detter J.C."/>
            <person name="Han C."/>
            <person name="Kuske C.R."/>
            <person name="Schmutz J."/>
            <person name="Larimer F."/>
            <person name="Land M."/>
            <person name="Hauser L."/>
            <person name="Kyrpides N."/>
            <person name="Lykidis A."/>
            <person name="Mesbah N.M."/>
            <person name="Wiegel J."/>
        </authorList>
    </citation>
    <scope>NUCLEOTIDE SEQUENCE [LARGE SCALE GENOMIC DNA]</scope>
    <source>
        <strain evidence="6">ATCC BAA-1301 / DSM 18059 / JW/NM-WN-LF</strain>
    </source>
</reference>
<dbReference type="SMART" id="SM00729">
    <property type="entry name" value="Elp3"/>
    <property type="match status" value="1"/>
</dbReference>
<dbReference type="InterPro" id="IPR034505">
    <property type="entry name" value="Coproporphyrinogen-III_oxidase"/>
</dbReference>
<name>B2A1M6_NATTJ</name>
<dbReference type="PANTHER" id="PTHR13932:SF5">
    <property type="entry name" value="RADICAL S-ADENOSYL METHIONINE DOMAIN-CONTAINING PROTEIN 1, MITOCHONDRIAL"/>
    <property type="match status" value="1"/>
</dbReference>
<reference evidence="5 6" key="2">
    <citation type="journal article" date="2011" name="J. Bacteriol.">
        <title>Complete genome sequence of the anaerobic, halophilic alkalithermophile Natranaerobius thermophilus JW/NM-WN-LF.</title>
        <authorList>
            <person name="Zhao B."/>
            <person name="Mesbah N.M."/>
            <person name="Dalin E."/>
            <person name="Goodwin L."/>
            <person name="Nolan M."/>
            <person name="Pitluck S."/>
            <person name="Chertkov O."/>
            <person name="Brettin T.S."/>
            <person name="Han J."/>
            <person name="Larimer F.W."/>
            <person name="Land M.L."/>
            <person name="Hauser L."/>
            <person name="Kyrpides N."/>
            <person name="Wiegel J."/>
        </authorList>
    </citation>
    <scope>NUCLEOTIDE SEQUENCE [LARGE SCALE GENOMIC DNA]</scope>
    <source>
        <strain evidence="6">ATCC BAA-1301 / DSM 18059 / JW/NM-WN-LF</strain>
    </source>
</reference>
<keyword evidence="3" id="KW-0949">S-adenosyl-L-methionine</keyword>
<dbReference type="SUPFAM" id="SSF102114">
    <property type="entry name" value="Radical SAM enzymes"/>
    <property type="match status" value="1"/>
</dbReference>
<protein>
    <recommendedName>
        <fullName evidence="2 3">Heme chaperone HemW</fullName>
    </recommendedName>
</protein>
<dbReference type="Gene3D" id="3.80.30.20">
    <property type="entry name" value="tm_1862 like domain"/>
    <property type="match status" value="1"/>
</dbReference>
<dbReference type="SFLD" id="SFLDS00029">
    <property type="entry name" value="Radical_SAM"/>
    <property type="match status" value="1"/>
</dbReference>
<dbReference type="EMBL" id="CP001034">
    <property type="protein sequence ID" value="ACB84763.1"/>
    <property type="molecule type" value="Genomic_DNA"/>
</dbReference>
<keyword evidence="3" id="KW-0408">Iron</keyword>
<dbReference type="Pfam" id="PF04055">
    <property type="entry name" value="Radical_SAM"/>
    <property type="match status" value="1"/>
</dbReference>
<keyword evidence="3" id="KW-0963">Cytoplasm</keyword>
<dbReference type="SFLD" id="SFLDF00562">
    <property type="entry name" value="HemN-like__clustered_with_heat"/>
    <property type="match status" value="1"/>
</dbReference>